<keyword evidence="3" id="KW-1185">Reference proteome</keyword>
<sequence length="440" mass="47678">MRFYHTPLKFEITAWPFIESACGIESRPLENGHMALVNPGNACLDAKSMLQLQERCHMCHDFSTPQSKYTCNTRAVHDISTPATHTKMPSNEVEPEGPRRSTRPRTASQKASYASVSTSSALPAQKKPAAKTAKTTTITTTTTTTPKETVTESVQASQDVTPALLSAAREEVVALEAKFEAFEREHNLKIAAMLASISRMETAICPKNNTGAGPPVVSTPVTNVLIAATPPSSPLPAVCVLESVNSGRTPSGSGQDWVENPTPVAPWKVVPSRRRDIRASARQLGRDNWLVLLNGPQPKCPNYAADLLMRQLNMETQLKGAAWAGQFGGVLCLMPETTGDRDMIMASFARSKRLGATTKADLRKYKSLSELWKERQATRASRGLQSDVIPPAPEPATPVSTPNSVEEPTSRSTEADPDLVSETQSPSPPSPLDDVRRSEL</sequence>
<proteinExistence type="predicted"/>
<evidence type="ECO:0000313" key="3">
    <source>
        <dbReference type="Proteomes" id="UP000193685"/>
    </source>
</evidence>
<comment type="caution">
    <text evidence="2">The sequence shown here is derived from an EMBL/GenBank/DDBJ whole genome shotgun (WGS) entry which is preliminary data.</text>
</comment>
<feature type="compositionally biased region" description="Low complexity" evidence="1">
    <location>
        <begin position="121"/>
        <end position="148"/>
    </location>
</feature>
<gene>
    <name evidence="2" type="ORF">BCR37DRAFT_265248</name>
</gene>
<dbReference type="AlphaFoldDB" id="A0A1Y2FMB7"/>
<organism evidence="2 3">
    <name type="scientific">Protomyces lactucae-debilis</name>
    <dbReference type="NCBI Taxonomy" id="2754530"/>
    <lineage>
        <taxon>Eukaryota</taxon>
        <taxon>Fungi</taxon>
        <taxon>Dikarya</taxon>
        <taxon>Ascomycota</taxon>
        <taxon>Taphrinomycotina</taxon>
        <taxon>Taphrinomycetes</taxon>
        <taxon>Taphrinales</taxon>
        <taxon>Protomycetaceae</taxon>
        <taxon>Protomyces</taxon>
    </lineage>
</organism>
<feature type="compositionally biased region" description="Polar residues" evidence="1">
    <location>
        <begin position="398"/>
        <end position="412"/>
    </location>
</feature>
<dbReference type="Proteomes" id="UP000193685">
    <property type="component" value="Unassembled WGS sequence"/>
</dbReference>
<evidence type="ECO:0000313" key="2">
    <source>
        <dbReference type="EMBL" id="ORY84366.1"/>
    </source>
</evidence>
<feature type="compositionally biased region" description="Polar residues" evidence="1">
    <location>
        <begin position="104"/>
        <end position="120"/>
    </location>
</feature>
<evidence type="ECO:0000256" key="1">
    <source>
        <dbReference type="SAM" id="MobiDB-lite"/>
    </source>
</evidence>
<reference evidence="2 3" key="1">
    <citation type="submission" date="2016-07" db="EMBL/GenBank/DDBJ databases">
        <title>Pervasive Adenine N6-methylation of Active Genes in Fungi.</title>
        <authorList>
            <consortium name="DOE Joint Genome Institute"/>
            <person name="Mondo S.J."/>
            <person name="Dannebaum R.O."/>
            <person name="Kuo R.C."/>
            <person name="Labutti K."/>
            <person name="Haridas S."/>
            <person name="Kuo A."/>
            <person name="Salamov A."/>
            <person name="Ahrendt S.R."/>
            <person name="Lipzen A."/>
            <person name="Sullivan W."/>
            <person name="Andreopoulos W.B."/>
            <person name="Clum A."/>
            <person name="Lindquist E."/>
            <person name="Daum C."/>
            <person name="Ramamoorthy G.K."/>
            <person name="Gryganskyi A."/>
            <person name="Culley D."/>
            <person name="Magnuson J.K."/>
            <person name="James T.Y."/>
            <person name="O'Malley M.A."/>
            <person name="Stajich J.E."/>
            <person name="Spatafora J.W."/>
            <person name="Visel A."/>
            <person name="Grigoriev I.V."/>
        </authorList>
    </citation>
    <scope>NUCLEOTIDE SEQUENCE [LARGE SCALE GENOMIC DNA]</scope>
    <source>
        <strain evidence="2 3">12-1054</strain>
    </source>
</reference>
<accession>A0A1Y2FMB7</accession>
<protein>
    <submittedName>
        <fullName evidence="2">Uncharacterized protein</fullName>
    </submittedName>
</protein>
<feature type="region of interest" description="Disordered" evidence="1">
    <location>
        <begin position="377"/>
        <end position="440"/>
    </location>
</feature>
<name>A0A1Y2FMB7_PROLT</name>
<dbReference type="EMBL" id="MCFI01000006">
    <property type="protein sequence ID" value="ORY84366.1"/>
    <property type="molecule type" value="Genomic_DNA"/>
</dbReference>
<feature type="region of interest" description="Disordered" evidence="1">
    <location>
        <begin position="80"/>
        <end position="155"/>
    </location>
</feature>
<dbReference type="GeneID" id="63783343"/>
<dbReference type="RefSeq" id="XP_040726384.1">
    <property type="nucleotide sequence ID" value="XM_040866744.1"/>
</dbReference>